<keyword evidence="3 8" id="KW-0479">Metal-binding</keyword>
<keyword evidence="4 8" id="KW-0547">Nucleotide-binding</keyword>
<comment type="function">
    <text evidence="8">Transfers a GMP moiety from GTP to Mo-molybdopterin (Mo-MPT) cofactor (Moco or molybdenum cofactor) to form Mo-molybdopterin guanine dinucleotide (Mo-MGD) cofactor.</text>
</comment>
<sequence length="203" mass="22554">MNEDSPPLTGSALILAGGRGTRIGYDKKKLELAGERVLSSLAERLGKLFNEVLISSNNPTGLMDLITLPDSIGEGPMAGIYQGLLRCTSEYLYVVACDMPFINVDYIAYMRELLVREGPDVCIARHENGDLELFNSFYKKSCAAPMGEALSRSIYKIRLAFDTLKVTMIDDGTIQKFDNGEMFFNINYKEDLEQAERRTGGTL</sequence>
<comment type="similarity">
    <text evidence="8">Belongs to the MobA family.</text>
</comment>
<dbReference type="CDD" id="cd02503">
    <property type="entry name" value="MobA"/>
    <property type="match status" value="1"/>
</dbReference>
<dbReference type="InterPro" id="IPR029044">
    <property type="entry name" value="Nucleotide-diphossugar_trans"/>
</dbReference>
<gene>
    <name evidence="10" type="primary">fdhD</name>
    <name evidence="8" type="synonym">mobA</name>
</gene>
<keyword evidence="2 8" id="KW-0808">Transferase</keyword>
<dbReference type="AlphaFoldDB" id="G8CQU0"/>
<dbReference type="GO" id="GO:0005737">
    <property type="term" value="C:cytoplasm"/>
    <property type="evidence" value="ECO:0007669"/>
    <property type="project" value="UniProtKB-SubCell"/>
</dbReference>
<dbReference type="GO" id="GO:0005525">
    <property type="term" value="F:GTP binding"/>
    <property type="evidence" value="ECO:0007669"/>
    <property type="project" value="UniProtKB-UniRule"/>
</dbReference>
<dbReference type="EMBL" id="HQ020747">
    <property type="protein sequence ID" value="AEL20833.1"/>
    <property type="molecule type" value="Genomic_DNA"/>
</dbReference>
<feature type="binding site" evidence="8">
    <location>
        <begin position="15"/>
        <end position="17"/>
    </location>
    <ligand>
        <name>GTP</name>
        <dbReference type="ChEBI" id="CHEBI:37565"/>
    </ligand>
</feature>
<organism evidence="10">
    <name type="scientific">Treponema primitia ZAS-1</name>
    <dbReference type="NCBI Taxonomy" id="717227"/>
    <lineage>
        <taxon>Bacteria</taxon>
        <taxon>Pseudomonadati</taxon>
        <taxon>Spirochaetota</taxon>
        <taxon>Spirochaetia</taxon>
        <taxon>Spirochaetales</taxon>
        <taxon>Treponemataceae</taxon>
        <taxon>Treponema</taxon>
    </lineage>
</organism>
<name>G8CQU0_9SPIR</name>
<dbReference type="Pfam" id="PF12804">
    <property type="entry name" value="NTP_transf_3"/>
    <property type="match status" value="1"/>
</dbReference>
<dbReference type="GO" id="GO:0061603">
    <property type="term" value="F:molybdenum cofactor guanylyltransferase activity"/>
    <property type="evidence" value="ECO:0007669"/>
    <property type="project" value="UniProtKB-EC"/>
</dbReference>
<evidence type="ECO:0000256" key="2">
    <source>
        <dbReference type="ARBA" id="ARBA00022679"/>
    </source>
</evidence>
<evidence type="ECO:0000256" key="5">
    <source>
        <dbReference type="ARBA" id="ARBA00022842"/>
    </source>
</evidence>
<evidence type="ECO:0000256" key="1">
    <source>
        <dbReference type="ARBA" id="ARBA00022490"/>
    </source>
</evidence>
<keyword evidence="7 8" id="KW-0501">Molybdenum cofactor biosynthesis</keyword>
<comment type="catalytic activity">
    <reaction evidence="8">
        <text>Mo-molybdopterin + GTP + H(+) = Mo-molybdopterin guanine dinucleotide + diphosphate</text>
        <dbReference type="Rhea" id="RHEA:34243"/>
        <dbReference type="ChEBI" id="CHEBI:15378"/>
        <dbReference type="ChEBI" id="CHEBI:33019"/>
        <dbReference type="ChEBI" id="CHEBI:37565"/>
        <dbReference type="ChEBI" id="CHEBI:71302"/>
        <dbReference type="ChEBI" id="CHEBI:71310"/>
        <dbReference type="EC" id="2.7.7.77"/>
    </reaction>
</comment>
<evidence type="ECO:0000256" key="7">
    <source>
        <dbReference type="ARBA" id="ARBA00023150"/>
    </source>
</evidence>
<dbReference type="PANTHER" id="PTHR19136:SF81">
    <property type="entry name" value="MOLYBDENUM COFACTOR GUANYLYLTRANSFERASE"/>
    <property type="match status" value="1"/>
</dbReference>
<evidence type="ECO:0000256" key="8">
    <source>
        <dbReference type="HAMAP-Rule" id="MF_00316"/>
    </source>
</evidence>
<dbReference type="EC" id="2.7.7.77" evidence="8"/>
<dbReference type="RefSeq" id="WP_010256498.1">
    <property type="nucleotide sequence ID" value="NZ_AEEA01000039.1"/>
</dbReference>
<feature type="binding site" evidence="8">
    <location>
        <position position="70"/>
    </location>
    <ligand>
        <name>GTP</name>
        <dbReference type="ChEBI" id="CHEBI:37565"/>
    </ligand>
</feature>
<dbReference type="GO" id="GO:0006777">
    <property type="term" value="P:Mo-molybdopterin cofactor biosynthetic process"/>
    <property type="evidence" value="ECO:0007669"/>
    <property type="project" value="UniProtKB-KW"/>
</dbReference>
<dbReference type="InterPro" id="IPR013482">
    <property type="entry name" value="Molybde_CF_guanTrfase"/>
</dbReference>
<comment type="domain">
    <text evidence="8">The N-terminal domain determines nucleotide recognition and specific binding, while the C-terminal domain determines the specific binding to the target protein.</text>
</comment>
<dbReference type="HAMAP" id="MF_00316">
    <property type="entry name" value="MobA"/>
    <property type="match status" value="1"/>
</dbReference>
<evidence type="ECO:0000313" key="10">
    <source>
        <dbReference type="EMBL" id="AEL20833.1"/>
    </source>
</evidence>
<evidence type="ECO:0000256" key="4">
    <source>
        <dbReference type="ARBA" id="ARBA00022741"/>
    </source>
</evidence>
<protein>
    <recommendedName>
        <fullName evidence="8">Probable molybdenum cofactor guanylyltransferase</fullName>
        <shortName evidence="8">MoCo guanylyltransferase</shortName>
        <ecNumber evidence="8">2.7.7.77</ecNumber>
    </recommendedName>
    <alternativeName>
        <fullName evidence="8">GTP:molybdopterin guanylyltransferase</fullName>
    </alternativeName>
    <alternativeName>
        <fullName evidence="8">Mo-MPT guanylyltransferase</fullName>
    </alternativeName>
    <alternativeName>
        <fullName evidence="8">Molybdopterin guanylyltransferase</fullName>
    </alternativeName>
    <alternativeName>
        <fullName evidence="8">Molybdopterin-guanine dinucleotide synthase</fullName>
        <shortName evidence="8">MGD synthase</shortName>
    </alternativeName>
</protein>
<feature type="binding site" evidence="8">
    <location>
        <position position="98"/>
    </location>
    <ligand>
        <name>GTP</name>
        <dbReference type="ChEBI" id="CHEBI:37565"/>
    </ligand>
</feature>
<comment type="cofactor">
    <cofactor evidence="8">
        <name>Mg(2+)</name>
        <dbReference type="ChEBI" id="CHEBI:18420"/>
    </cofactor>
</comment>
<keyword evidence="5 8" id="KW-0460">Magnesium</keyword>
<dbReference type="GO" id="GO:0046872">
    <property type="term" value="F:metal ion binding"/>
    <property type="evidence" value="ECO:0007669"/>
    <property type="project" value="UniProtKB-KW"/>
</dbReference>
<dbReference type="SUPFAM" id="SSF53448">
    <property type="entry name" value="Nucleotide-diphospho-sugar transferases"/>
    <property type="match status" value="1"/>
</dbReference>
<comment type="caution">
    <text evidence="8">Lacks conserved residue(s) required for the propagation of feature annotation.</text>
</comment>
<comment type="subcellular location">
    <subcellularLocation>
        <location evidence="8">Cytoplasm</location>
    </subcellularLocation>
</comment>
<feature type="domain" description="MobA-like NTP transferase" evidence="9">
    <location>
        <begin position="12"/>
        <end position="151"/>
    </location>
</feature>
<reference evidence="10" key="1">
    <citation type="journal article" date="2012" name="Microb. Ecol.">
        <title>Genomic analysis reveals multiple [FeFe] hydrogenases and hydrogen sensors encoded by treponemes from the H(2)-rich termite gut.</title>
        <authorList>
            <person name="Ballor N.R."/>
            <person name="Paulsen I."/>
            <person name="Leadbetter J.R."/>
        </authorList>
    </citation>
    <scope>NUCLEOTIDE SEQUENCE</scope>
    <source>
        <strain evidence="10">TPRIMZ1_1129</strain>
    </source>
</reference>
<dbReference type="Gene3D" id="3.90.550.10">
    <property type="entry name" value="Spore Coat Polysaccharide Biosynthesis Protein SpsA, Chain A"/>
    <property type="match status" value="1"/>
</dbReference>
<keyword evidence="1 8" id="KW-0963">Cytoplasm</keyword>
<dbReference type="OrthoDB" id="9786803at2"/>
<evidence type="ECO:0000259" key="9">
    <source>
        <dbReference type="Pfam" id="PF12804"/>
    </source>
</evidence>
<evidence type="ECO:0000256" key="6">
    <source>
        <dbReference type="ARBA" id="ARBA00023134"/>
    </source>
</evidence>
<keyword evidence="6 8" id="KW-0342">GTP-binding</keyword>
<proteinExistence type="inferred from homology"/>
<dbReference type="PANTHER" id="PTHR19136">
    <property type="entry name" value="MOLYBDENUM COFACTOR GUANYLYLTRANSFERASE"/>
    <property type="match status" value="1"/>
</dbReference>
<accession>G8CQU0</accession>
<evidence type="ECO:0000256" key="3">
    <source>
        <dbReference type="ARBA" id="ARBA00022723"/>
    </source>
</evidence>
<dbReference type="InterPro" id="IPR025877">
    <property type="entry name" value="MobA-like_NTP_Trfase"/>
</dbReference>
<feature type="binding site" evidence="8">
    <location>
        <position position="98"/>
    </location>
    <ligand>
        <name>Mg(2+)</name>
        <dbReference type="ChEBI" id="CHEBI:18420"/>
    </ligand>
</feature>
<feature type="binding site" evidence="8">
    <location>
        <position position="27"/>
    </location>
    <ligand>
        <name>GTP</name>
        <dbReference type="ChEBI" id="CHEBI:37565"/>
    </ligand>
</feature>